<accession>A0A0F9N978</accession>
<evidence type="ECO:0000313" key="1">
    <source>
        <dbReference type="EMBL" id="KKM77972.1"/>
    </source>
</evidence>
<sequence>KHAPQPHMTYICFRLEIKPTYDSDKCNIIDIIDIIDNYGR</sequence>
<reference evidence="1" key="1">
    <citation type="journal article" date="2015" name="Nature">
        <title>Complex archaea that bridge the gap between prokaryotes and eukaryotes.</title>
        <authorList>
            <person name="Spang A."/>
            <person name="Saw J.H."/>
            <person name="Jorgensen S.L."/>
            <person name="Zaremba-Niedzwiedzka K."/>
            <person name="Martijn J."/>
            <person name="Lind A.E."/>
            <person name="van Eijk R."/>
            <person name="Schleper C."/>
            <person name="Guy L."/>
            <person name="Ettema T.J."/>
        </authorList>
    </citation>
    <scope>NUCLEOTIDE SEQUENCE</scope>
</reference>
<organism evidence="1">
    <name type="scientific">marine sediment metagenome</name>
    <dbReference type="NCBI Taxonomy" id="412755"/>
    <lineage>
        <taxon>unclassified sequences</taxon>
        <taxon>metagenomes</taxon>
        <taxon>ecological metagenomes</taxon>
    </lineage>
</organism>
<dbReference type="EMBL" id="LAZR01008565">
    <property type="protein sequence ID" value="KKM77972.1"/>
    <property type="molecule type" value="Genomic_DNA"/>
</dbReference>
<protein>
    <submittedName>
        <fullName evidence="1">Uncharacterized protein</fullName>
    </submittedName>
</protein>
<comment type="caution">
    <text evidence="1">The sequence shown here is derived from an EMBL/GenBank/DDBJ whole genome shotgun (WGS) entry which is preliminary data.</text>
</comment>
<feature type="non-terminal residue" evidence="1">
    <location>
        <position position="1"/>
    </location>
</feature>
<dbReference type="AlphaFoldDB" id="A0A0F9N978"/>
<gene>
    <name evidence="1" type="ORF">LCGC14_1364760</name>
</gene>
<name>A0A0F9N978_9ZZZZ</name>
<proteinExistence type="predicted"/>